<dbReference type="Gene3D" id="3.40.50.970">
    <property type="match status" value="1"/>
</dbReference>
<organism evidence="5 6">
    <name type="scientific">Candidatus Pseudoramibacter fermentans</name>
    <dbReference type="NCBI Taxonomy" id="2594427"/>
    <lineage>
        <taxon>Bacteria</taxon>
        <taxon>Bacillati</taxon>
        <taxon>Bacillota</taxon>
        <taxon>Clostridia</taxon>
        <taxon>Eubacteriales</taxon>
        <taxon>Eubacteriaceae</taxon>
        <taxon>Pseudoramibacter</taxon>
    </lineage>
</organism>
<dbReference type="InterPro" id="IPR005475">
    <property type="entry name" value="Transketolase-like_Pyr-bd"/>
</dbReference>
<keyword evidence="3" id="KW-0786">Thiamine pyrophosphate</keyword>
<dbReference type="PANTHER" id="PTHR43257">
    <property type="entry name" value="PYRUVATE DEHYDROGENASE E1 COMPONENT BETA SUBUNIT"/>
    <property type="match status" value="1"/>
</dbReference>
<comment type="caution">
    <text evidence="5">The sequence shown here is derived from an EMBL/GenBank/DDBJ whole genome shotgun (WGS) entry which is preliminary data.</text>
</comment>
<name>A0A6L5GQ99_9FIRM</name>
<dbReference type="FunFam" id="3.40.50.920:FF:000001">
    <property type="entry name" value="Pyruvate dehydrogenase E1 beta subunit"/>
    <property type="match status" value="1"/>
</dbReference>
<dbReference type="Proteomes" id="UP000473648">
    <property type="component" value="Unassembled WGS sequence"/>
</dbReference>
<evidence type="ECO:0000313" key="6">
    <source>
        <dbReference type="Proteomes" id="UP000473648"/>
    </source>
</evidence>
<dbReference type="Pfam" id="PF02779">
    <property type="entry name" value="Transket_pyr"/>
    <property type="match status" value="1"/>
</dbReference>
<proteinExistence type="predicted"/>
<comment type="cofactor">
    <cofactor evidence="1">
        <name>thiamine diphosphate</name>
        <dbReference type="ChEBI" id="CHEBI:58937"/>
    </cofactor>
</comment>
<sequence length="324" mass="34792">MEIKELSFKEAMRQALQEEMKADQSIVVMGQDVRENGGSCGITLGLDEDRMLDTPSSEQAVIGAAAGAAMTGLRPIVELASMDQALTAFGELVHTAARPFYWSKGKVNVPMTVIVPVGGGDQPQNGQTLESLFAHIPGLKVVEPSNAAQGKGLLKAAIRDDNPVVFLINRDLLGYKTQVPIEDEYVLPLGKSYTERKGGSVTVVSWGAALVSVLEASVILDHDGYNIEVINPMTLAPMDMDTIYKSVKKTGHLLIVHDENKTGGLGAEISASVAESECFDYLEAPIFRLCGLDVPMPYNKGLEDVVTPKAEDVVQSVYDLLGVD</sequence>
<accession>A0A6L5GQ99</accession>
<dbReference type="PANTHER" id="PTHR43257:SF2">
    <property type="entry name" value="PYRUVATE DEHYDROGENASE E1 COMPONENT SUBUNIT BETA"/>
    <property type="match status" value="1"/>
</dbReference>
<dbReference type="Gene3D" id="3.40.50.920">
    <property type="match status" value="1"/>
</dbReference>
<reference evidence="5" key="1">
    <citation type="journal article" date="2020" name="Appl. Environ. Microbiol.">
        <title>Medium-Chain Fatty Acid Synthesis by 'Candidatus Weimeria bifida' gen. nov., sp. nov., and 'Candidatus Pseudoramibacter fermentans' sp. nov.</title>
        <authorList>
            <person name="Scarborough M.J."/>
            <person name="Myers K.S."/>
            <person name="Donohue T.J."/>
            <person name="Noguera D.R."/>
        </authorList>
    </citation>
    <scope>NUCLEOTIDE SEQUENCE</scope>
    <source>
        <strain evidence="5">EUB1.1</strain>
    </source>
</reference>
<keyword evidence="6" id="KW-1185">Reference proteome</keyword>
<dbReference type="Pfam" id="PF02780">
    <property type="entry name" value="Transketolase_C"/>
    <property type="match status" value="1"/>
</dbReference>
<dbReference type="GO" id="GO:0016491">
    <property type="term" value="F:oxidoreductase activity"/>
    <property type="evidence" value="ECO:0007669"/>
    <property type="project" value="UniProtKB-KW"/>
</dbReference>
<evidence type="ECO:0000256" key="2">
    <source>
        <dbReference type="ARBA" id="ARBA00023002"/>
    </source>
</evidence>
<gene>
    <name evidence="5" type="ORF">FRC53_03120</name>
</gene>
<evidence type="ECO:0000313" key="5">
    <source>
        <dbReference type="EMBL" id="MQM72421.1"/>
    </source>
</evidence>
<keyword evidence="2" id="KW-0560">Oxidoreductase</keyword>
<evidence type="ECO:0000256" key="3">
    <source>
        <dbReference type="ARBA" id="ARBA00023052"/>
    </source>
</evidence>
<evidence type="ECO:0000256" key="1">
    <source>
        <dbReference type="ARBA" id="ARBA00001964"/>
    </source>
</evidence>
<dbReference type="SMART" id="SM00861">
    <property type="entry name" value="Transket_pyr"/>
    <property type="match status" value="1"/>
</dbReference>
<protein>
    <submittedName>
        <fullName evidence="5">Alpha-ketoacid dehydrogenase subunit beta</fullName>
    </submittedName>
</protein>
<feature type="domain" description="Transketolase-like pyrimidine-binding" evidence="4">
    <location>
        <begin position="6"/>
        <end position="175"/>
    </location>
</feature>
<dbReference type="InterPro" id="IPR029061">
    <property type="entry name" value="THDP-binding"/>
</dbReference>
<dbReference type="SUPFAM" id="SSF52518">
    <property type="entry name" value="Thiamin diphosphate-binding fold (THDP-binding)"/>
    <property type="match status" value="1"/>
</dbReference>
<evidence type="ECO:0000259" key="4">
    <source>
        <dbReference type="SMART" id="SM00861"/>
    </source>
</evidence>
<dbReference type="EMBL" id="VOGB01000004">
    <property type="protein sequence ID" value="MQM72421.1"/>
    <property type="molecule type" value="Genomic_DNA"/>
</dbReference>
<dbReference type="InterPro" id="IPR009014">
    <property type="entry name" value="Transketo_C/PFOR_II"/>
</dbReference>
<dbReference type="InterPro" id="IPR033248">
    <property type="entry name" value="Transketolase_C"/>
</dbReference>
<dbReference type="SUPFAM" id="SSF52922">
    <property type="entry name" value="TK C-terminal domain-like"/>
    <property type="match status" value="1"/>
</dbReference>
<dbReference type="AlphaFoldDB" id="A0A6L5GQ99"/>